<dbReference type="EMBL" id="CP020559">
    <property type="protein sequence ID" value="ARE86502.1"/>
    <property type="molecule type" value="Genomic_DNA"/>
</dbReference>
<keyword evidence="2" id="KW-1133">Transmembrane helix</keyword>
<dbReference type="Proteomes" id="UP000192478">
    <property type="component" value="Chromosome"/>
</dbReference>
<organism evidence="4 6">
    <name type="scientific">Clostridium formicaceticum</name>
    <dbReference type="NCBI Taxonomy" id="1497"/>
    <lineage>
        <taxon>Bacteria</taxon>
        <taxon>Bacillati</taxon>
        <taxon>Bacillota</taxon>
        <taxon>Clostridia</taxon>
        <taxon>Eubacteriales</taxon>
        <taxon>Clostridiaceae</taxon>
        <taxon>Clostridium</taxon>
    </lineage>
</organism>
<sequence length="439" mass="50435">MGSSYIQEFDIHEIFSVTDMQKILIGASKKNKDEFVVINIMNDKRFLGEETKRQLQCLDNLVFFEELDEAIVLVTKFNKASYLTEYIEQNMLNTQERLSLAHQYLEKIVAYDNFSDDIKRILVEESQVIVKDGSILLNDLLIVGKNVIDKDDSFKRVSRGVGSVLNTILFSNISLGDKKLSELNKLLELVNNLQYGTHQYTSLNEILKAYNQLYPDVANHNDGKTEEILQEEHKQLRHTTFKKAIIGIVLTGVIAALLVMGIGGRFKNTDGVIEIQYSWEESNEATVADGDQENDRYGNETDKTASEGLEKYEISNLNPDFIKKDRSIFRNGEYALKFMGTTDNASNSIYLNNVTTYKNSTLSLWVRTDAIEEIPMNFKGYNHDHLVWENFIYYKPKVAGTWEMIHFDLPNKESNRIKLSLFNANTTVWIDDIKISSYK</sequence>
<evidence type="ECO:0000256" key="2">
    <source>
        <dbReference type="SAM" id="Phobius"/>
    </source>
</evidence>
<dbReference type="AlphaFoldDB" id="A0AAC9WF50"/>
<proteinExistence type="predicted"/>
<feature type="compositionally biased region" description="Basic and acidic residues" evidence="1">
    <location>
        <begin position="293"/>
        <end position="304"/>
    </location>
</feature>
<dbReference type="Gene3D" id="2.60.120.260">
    <property type="entry name" value="Galactose-binding domain-like"/>
    <property type="match status" value="1"/>
</dbReference>
<dbReference type="Proteomes" id="UP000177894">
    <property type="component" value="Chromosome"/>
</dbReference>
<evidence type="ECO:0000313" key="5">
    <source>
        <dbReference type="Proteomes" id="UP000177894"/>
    </source>
</evidence>
<reference evidence="3 5" key="1">
    <citation type="submission" date="2016-10" db="EMBL/GenBank/DDBJ databases">
        <title>Complete Genome Sequence of Acetogen Clostridium formicoaceticum ATCC 27076.</title>
        <authorList>
            <person name="Bao T."/>
            <person name="Cheng C."/>
            <person name="Zhao J."/>
            <person name="Yang S.-T."/>
            <person name="Wang J."/>
            <person name="Wang M."/>
        </authorList>
    </citation>
    <scope>NUCLEOTIDE SEQUENCE [LARGE SCALE GENOMIC DNA]</scope>
    <source>
        <strain evidence="3 5">ATCC 27076</strain>
    </source>
</reference>
<evidence type="ECO:0000313" key="6">
    <source>
        <dbReference type="Proteomes" id="UP000192478"/>
    </source>
</evidence>
<gene>
    <name evidence="3" type="ORF">BJL90_09605</name>
    <name evidence="4" type="ORF">CLFO_08240</name>
</gene>
<reference evidence="4 6" key="2">
    <citation type="submission" date="2017-03" db="EMBL/GenBank/DDBJ databases">
        <title>Complete sequence of Clostridium formicaceticum DSM 92.</title>
        <authorList>
            <person name="Poehlein A."/>
            <person name="Karl M."/>
            <person name="Bengelsdorf F.R."/>
            <person name="Duerre P."/>
            <person name="Daniel R."/>
        </authorList>
    </citation>
    <scope>NUCLEOTIDE SEQUENCE [LARGE SCALE GENOMIC DNA]</scope>
    <source>
        <strain evidence="4 6">DSM 92</strain>
    </source>
</reference>
<evidence type="ECO:0000256" key="1">
    <source>
        <dbReference type="SAM" id="MobiDB-lite"/>
    </source>
</evidence>
<name>A0AAC9WF50_9CLOT</name>
<evidence type="ECO:0000313" key="3">
    <source>
        <dbReference type="EMBL" id="AOY76134.1"/>
    </source>
</evidence>
<feature type="transmembrane region" description="Helical" evidence="2">
    <location>
        <begin position="244"/>
        <end position="263"/>
    </location>
</feature>
<keyword evidence="2" id="KW-0472">Membrane</keyword>
<feature type="region of interest" description="Disordered" evidence="1">
    <location>
        <begin position="284"/>
        <end position="304"/>
    </location>
</feature>
<dbReference type="RefSeq" id="WP_070967125.1">
    <property type="nucleotide sequence ID" value="NZ_CP017603.1"/>
</dbReference>
<keyword evidence="2" id="KW-0812">Transmembrane</keyword>
<keyword evidence="5" id="KW-1185">Reference proteome</keyword>
<accession>A0AAC9WF50</accession>
<protein>
    <submittedName>
        <fullName evidence="4">Uncharacterized protein</fullName>
    </submittedName>
</protein>
<dbReference type="EMBL" id="CP017603">
    <property type="protein sequence ID" value="AOY76134.1"/>
    <property type="molecule type" value="Genomic_DNA"/>
</dbReference>
<dbReference type="KEGG" id="cfm:BJL90_09605"/>
<evidence type="ECO:0000313" key="4">
    <source>
        <dbReference type="EMBL" id="ARE86502.1"/>
    </source>
</evidence>